<name>A0ABD5P800_9EURY</name>
<dbReference type="SUPFAM" id="SSF46785">
    <property type="entry name" value="Winged helix' DNA-binding domain"/>
    <property type="match status" value="1"/>
</dbReference>
<dbReference type="InterPro" id="IPR019887">
    <property type="entry name" value="Tscrpt_reg_AsnC/Lrp_C"/>
</dbReference>
<dbReference type="PANTHER" id="PTHR30154">
    <property type="entry name" value="LEUCINE-RESPONSIVE REGULATORY PROTEIN"/>
    <property type="match status" value="1"/>
</dbReference>
<organism evidence="2 3">
    <name type="scientific">Halobium salinum</name>
    <dbReference type="NCBI Taxonomy" id="1364940"/>
    <lineage>
        <taxon>Archaea</taxon>
        <taxon>Methanobacteriati</taxon>
        <taxon>Methanobacteriota</taxon>
        <taxon>Stenosarchaea group</taxon>
        <taxon>Halobacteria</taxon>
        <taxon>Halobacteriales</taxon>
        <taxon>Haloferacaceae</taxon>
        <taxon>Halobium</taxon>
    </lineage>
</organism>
<evidence type="ECO:0000259" key="1">
    <source>
        <dbReference type="Pfam" id="PF01037"/>
    </source>
</evidence>
<dbReference type="EMBL" id="JBHSDS010000002">
    <property type="protein sequence ID" value="MFC4356614.1"/>
    <property type="molecule type" value="Genomic_DNA"/>
</dbReference>
<dbReference type="InterPro" id="IPR036388">
    <property type="entry name" value="WH-like_DNA-bd_sf"/>
</dbReference>
<sequence>MDERRELLESLLTNAREDTADLARQLGTDEATVEEVIADLERQGAVRGYQAVVDWSRVDEHHVQAEVELDVDLDRETSYEDIAGRIAKFPQVRALRLVSGDYDFAVDVEGDSMHDVSAFVAEQIAPIPEVTRTITHFVMDTYKEGGIEFGDRDEDDRLSVSP</sequence>
<proteinExistence type="predicted"/>
<dbReference type="SMART" id="SM00344">
    <property type="entry name" value="HTH_ASNC"/>
    <property type="match status" value="1"/>
</dbReference>
<dbReference type="SUPFAM" id="SSF54909">
    <property type="entry name" value="Dimeric alpha+beta barrel"/>
    <property type="match status" value="1"/>
</dbReference>
<dbReference type="InterPro" id="IPR019888">
    <property type="entry name" value="Tscrpt_reg_AsnC-like"/>
</dbReference>
<gene>
    <name evidence="2" type="ORF">ACFO0N_01485</name>
</gene>
<protein>
    <submittedName>
        <fullName evidence="2">Lrp/AsnC family transcriptional regulator</fullName>
    </submittedName>
</protein>
<comment type="caution">
    <text evidence="2">The sequence shown here is derived from an EMBL/GenBank/DDBJ whole genome shotgun (WGS) entry which is preliminary data.</text>
</comment>
<dbReference type="PANTHER" id="PTHR30154:SF34">
    <property type="entry name" value="TRANSCRIPTIONAL REGULATOR AZLB"/>
    <property type="match status" value="1"/>
</dbReference>
<evidence type="ECO:0000313" key="2">
    <source>
        <dbReference type="EMBL" id="MFC4356614.1"/>
    </source>
</evidence>
<keyword evidence="3" id="KW-1185">Reference proteome</keyword>
<dbReference type="Gene3D" id="3.30.70.920">
    <property type="match status" value="1"/>
</dbReference>
<dbReference type="InterPro" id="IPR011008">
    <property type="entry name" value="Dimeric_a/b-barrel"/>
</dbReference>
<feature type="domain" description="Transcription regulator AsnC/Lrp ligand binding" evidence="1">
    <location>
        <begin position="71"/>
        <end position="141"/>
    </location>
</feature>
<dbReference type="RefSeq" id="WP_267625051.1">
    <property type="nucleotide sequence ID" value="NZ_JAODIW010000010.1"/>
</dbReference>
<dbReference type="AlphaFoldDB" id="A0ABD5P800"/>
<reference evidence="2 3" key="1">
    <citation type="journal article" date="2019" name="Int. J. Syst. Evol. Microbiol.">
        <title>The Global Catalogue of Microorganisms (GCM) 10K type strain sequencing project: providing services to taxonomists for standard genome sequencing and annotation.</title>
        <authorList>
            <consortium name="The Broad Institute Genomics Platform"/>
            <consortium name="The Broad Institute Genome Sequencing Center for Infectious Disease"/>
            <person name="Wu L."/>
            <person name="Ma J."/>
        </authorList>
    </citation>
    <scope>NUCLEOTIDE SEQUENCE [LARGE SCALE GENOMIC DNA]</scope>
    <source>
        <strain evidence="2 3">CGMCC 1.12553</strain>
    </source>
</reference>
<accession>A0ABD5P800</accession>
<dbReference type="InterPro" id="IPR036390">
    <property type="entry name" value="WH_DNA-bd_sf"/>
</dbReference>
<dbReference type="Pfam" id="PF01037">
    <property type="entry name" value="AsnC_trans_reg"/>
    <property type="match status" value="1"/>
</dbReference>
<dbReference type="Proteomes" id="UP001595921">
    <property type="component" value="Unassembled WGS sequence"/>
</dbReference>
<dbReference type="Gene3D" id="1.10.10.10">
    <property type="entry name" value="Winged helix-like DNA-binding domain superfamily/Winged helix DNA-binding domain"/>
    <property type="match status" value="1"/>
</dbReference>
<evidence type="ECO:0000313" key="3">
    <source>
        <dbReference type="Proteomes" id="UP001595921"/>
    </source>
</evidence>